<dbReference type="PANTHER" id="PTHR43791:SF36">
    <property type="entry name" value="TRANSPORTER, PUTATIVE (AFU_ORTHOLOGUE AFUA_6G08340)-RELATED"/>
    <property type="match status" value="1"/>
</dbReference>
<dbReference type="PROSITE" id="PS50850">
    <property type="entry name" value="MFS"/>
    <property type="match status" value="1"/>
</dbReference>
<dbReference type="PANTHER" id="PTHR43791">
    <property type="entry name" value="PERMEASE-RELATED"/>
    <property type="match status" value="1"/>
</dbReference>
<evidence type="ECO:0000313" key="8">
    <source>
        <dbReference type="EMBL" id="CAF1363561.1"/>
    </source>
</evidence>
<dbReference type="AlphaFoldDB" id="A0A816BDX7"/>
<feature type="domain" description="Major facilitator superfamily (MFS) profile" evidence="7">
    <location>
        <begin position="26"/>
        <end position="449"/>
    </location>
</feature>
<evidence type="ECO:0000256" key="3">
    <source>
        <dbReference type="ARBA" id="ARBA00022692"/>
    </source>
</evidence>
<reference evidence="9" key="1">
    <citation type="submission" date="2021-02" db="EMBL/GenBank/DDBJ databases">
        <authorList>
            <person name="Nowell W R."/>
        </authorList>
    </citation>
    <scope>NUCLEOTIDE SEQUENCE</scope>
</reference>
<gene>
    <name evidence="9" type="ORF">JXQ802_LOCUS49053</name>
    <name evidence="8" type="ORF">PYM288_LOCUS32997</name>
</gene>
<accession>A0A816BDX7</accession>
<comment type="caution">
    <text evidence="9">The sequence shown here is derived from an EMBL/GenBank/DDBJ whole genome shotgun (WGS) entry which is preliminary data.</text>
</comment>
<feature type="transmembrane region" description="Helical" evidence="6">
    <location>
        <begin position="82"/>
        <end position="104"/>
    </location>
</feature>
<protein>
    <recommendedName>
        <fullName evidence="7">Major facilitator superfamily (MFS) profile domain-containing protein</fullName>
    </recommendedName>
</protein>
<feature type="transmembrane region" description="Helical" evidence="6">
    <location>
        <begin position="392"/>
        <end position="414"/>
    </location>
</feature>
<feature type="transmembrane region" description="Helical" evidence="6">
    <location>
        <begin position="202"/>
        <end position="224"/>
    </location>
</feature>
<dbReference type="Proteomes" id="UP000663870">
    <property type="component" value="Unassembled WGS sequence"/>
</dbReference>
<evidence type="ECO:0000256" key="4">
    <source>
        <dbReference type="ARBA" id="ARBA00022989"/>
    </source>
</evidence>
<feature type="transmembrane region" description="Helical" evidence="6">
    <location>
        <begin position="110"/>
        <end position="128"/>
    </location>
</feature>
<evidence type="ECO:0000256" key="1">
    <source>
        <dbReference type="ARBA" id="ARBA00004141"/>
    </source>
</evidence>
<dbReference type="GO" id="GO:0016020">
    <property type="term" value="C:membrane"/>
    <property type="evidence" value="ECO:0007669"/>
    <property type="project" value="UniProtKB-SubCell"/>
</dbReference>
<comment type="subcellular location">
    <subcellularLocation>
        <location evidence="1">Membrane</location>
        <topology evidence="1">Multi-pass membrane protein</topology>
    </subcellularLocation>
</comment>
<feature type="transmembrane region" description="Helical" evidence="6">
    <location>
        <begin position="325"/>
        <end position="349"/>
    </location>
</feature>
<evidence type="ECO:0000259" key="7">
    <source>
        <dbReference type="PROSITE" id="PS50850"/>
    </source>
</evidence>
<feature type="transmembrane region" description="Helical" evidence="6">
    <location>
        <begin position="135"/>
        <end position="160"/>
    </location>
</feature>
<keyword evidence="5 6" id="KW-0472">Membrane</keyword>
<feature type="transmembrane region" description="Helical" evidence="6">
    <location>
        <begin position="43"/>
        <end position="61"/>
    </location>
</feature>
<keyword evidence="2" id="KW-0813">Transport</keyword>
<name>A0A816BDX7_9BILA</name>
<organism evidence="9 10">
    <name type="scientific">Rotaria sordida</name>
    <dbReference type="NCBI Taxonomy" id="392033"/>
    <lineage>
        <taxon>Eukaryota</taxon>
        <taxon>Metazoa</taxon>
        <taxon>Spiralia</taxon>
        <taxon>Gnathifera</taxon>
        <taxon>Rotifera</taxon>
        <taxon>Eurotatoria</taxon>
        <taxon>Bdelloidea</taxon>
        <taxon>Philodinida</taxon>
        <taxon>Philodinidae</taxon>
        <taxon>Rotaria</taxon>
    </lineage>
</organism>
<dbReference type="Pfam" id="PF07690">
    <property type="entry name" value="MFS_1"/>
    <property type="match status" value="1"/>
</dbReference>
<keyword evidence="4 6" id="KW-1133">Transmembrane helix</keyword>
<keyword evidence="3 6" id="KW-0812">Transmembrane</keyword>
<evidence type="ECO:0000256" key="5">
    <source>
        <dbReference type="ARBA" id="ARBA00023136"/>
    </source>
</evidence>
<dbReference type="SUPFAM" id="SSF103473">
    <property type="entry name" value="MFS general substrate transporter"/>
    <property type="match status" value="1"/>
</dbReference>
<dbReference type="Gene3D" id="1.20.1250.20">
    <property type="entry name" value="MFS general substrate transporter like domains"/>
    <property type="match status" value="1"/>
</dbReference>
<evidence type="ECO:0000313" key="9">
    <source>
        <dbReference type="EMBL" id="CAF1607954.1"/>
    </source>
</evidence>
<dbReference type="InterPro" id="IPR020846">
    <property type="entry name" value="MFS_dom"/>
</dbReference>
<feature type="transmembrane region" description="Helical" evidence="6">
    <location>
        <begin position="166"/>
        <end position="190"/>
    </location>
</feature>
<evidence type="ECO:0000256" key="2">
    <source>
        <dbReference type="ARBA" id="ARBA00022448"/>
    </source>
</evidence>
<dbReference type="InterPro" id="IPR011701">
    <property type="entry name" value="MFS"/>
</dbReference>
<keyword evidence="10" id="KW-1185">Reference proteome</keyword>
<dbReference type="GO" id="GO:0022857">
    <property type="term" value="F:transmembrane transporter activity"/>
    <property type="evidence" value="ECO:0007669"/>
    <property type="project" value="InterPro"/>
</dbReference>
<dbReference type="Proteomes" id="UP000663854">
    <property type="component" value="Unassembled WGS sequence"/>
</dbReference>
<sequence length="449" mass="50890">MEMEPTPAVVTTIVTIPIISQNTEQRFIATAIRRLVWKLDRRLIPFLVLLEISSYINRLSFGHAKLMNIKDELPMSSSDMNWAISLFYLSYSIFEIPSTLLLRFLGPTRYLSLSLILWGGITVGMAFVKNSQQLLIVRFLLGMVQSGFFTGTVIYFSLWYCKKEQIMRIVILFGTVFAAGVLDGILAYGTRHMKDIGGLKNWRWLFLFEGLPIIPLGVMTYLFLGSIPDTVQWLDNCEKQLLTNLLREDAGLANSEPTSSTRLSWRQVRYVFIDWRIYLYVMIAVGDLAVHKCLTTYLPELAKSMSDSKEVHLMTIPLDFVACDVALYVSTCIAYCGAFSAFPLLLSWLTNNVGGHTKRALAVGFLVGMGQMGGTLAPLVYPDDDEPVYRRGHIICGGIIAISLIITFILRNCLQLENDRRIYLSPDKYKQEAAIIEPCDWHPDIRYVL</sequence>
<evidence type="ECO:0000256" key="6">
    <source>
        <dbReference type="SAM" id="Phobius"/>
    </source>
</evidence>
<feature type="transmembrane region" description="Helical" evidence="6">
    <location>
        <begin position="361"/>
        <end position="380"/>
    </location>
</feature>
<evidence type="ECO:0000313" key="10">
    <source>
        <dbReference type="Proteomes" id="UP000663870"/>
    </source>
</evidence>
<dbReference type="EMBL" id="CAJNOH010004244">
    <property type="protein sequence ID" value="CAF1363561.1"/>
    <property type="molecule type" value="Genomic_DNA"/>
</dbReference>
<proteinExistence type="predicted"/>
<dbReference type="InterPro" id="IPR036259">
    <property type="entry name" value="MFS_trans_sf"/>
</dbReference>
<dbReference type="EMBL" id="CAJNOL010005649">
    <property type="protein sequence ID" value="CAF1607954.1"/>
    <property type="molecule type" value="Genomic_DNA"/>
</dbReference>